<sequence length="146" mass="16116">MSIGPYIFFDGTCEEAIEFYKQAVGAELLFKMTFGEMPKDEASDTAEGCGSGFNWPDDKIMHANVRISGGEVMMSDGNMCADKVKHTGYALSLTSKDVDEGKRWFDSLSAGGDITMPYGETFWAKGFGMLTDKYGIPWMVNVEKPM</sequence>
<dbReference type="RefSeq" id="WP_034492584.1">
    <property type="nucleotide sequence ID" value="NZ_JMPI01000006.1"/>
</dbReference>
<dbReference type="Gene3D" id="3.10.180.10">
    <property type="entry name" value="2,3-Dihydroxybiphenyl 1,2-Dioxygenase, domain 1"/>
    <property type="match status" value="1"/>
</dbReference>
<dbReference type="PANTHER" id="PTHR33990">
    <property type="entry name" value="PROTEIN YJDN-RELATED"/>
    <property type="match status" value="1"/>
</dbReference>
<dbReference type="SUPFAM" id="SSF54593">
    <property type="entry name" value="Glyoxalase/Bleomycin resistance protein/Dihydroxybiphenyl dioxygenase"/>
    <property type="match status" value="1"/>
</dbReference>
<dbReference type="InterPro" id="IPR028973">
    <property type="entry name" value="PhnB-like"/>
</dbReference>
<comment type="caution">
    <text evidence="2">The sequence shown here is derived from an EMBL/GenBank/DDBJ whole genome shotgun (WGS) entry which is preliminary data.</text>
</comment>
<organism evidence="2 3">
    <name type="scientific">Buttiauxella agrestis ATCC 33320</name>
    <dbReference type="NCBI Taxonomy" id="1006004"/>
    <lineage>
        <taxon>Bacteria</taxon>
        <taxon>Pseudomonadati</taxon>
        <taxon>Pseudomonadota</taxon>
        <taxon>Gammaproteobacteria</taxon>
        <taxon>Enterobacterales</taxon>
        <taxon>Enterobacteriaceae</taxon>
        <taxon>Buttiauxella</taxon>
    </lineage>
</organism>
<keyword evidence="2" id="KW-0238">DNA-binding</keyword>
<proteinExistence type="predicted"/>
<reference evidence="2 3" key="1">
    <citation type="submission" date="2014-05" db="EMBL/GenBank/DDBJ databases">
        <title>ATOL: Assembling a taxonomically balanced genome-scale reconstruction of the evolutionary history of the Enterobacteriaceae.</title>
        <authorList>
            <person name="Plunkett G.III."/>
            <person name="Neeno-Eckwall E.C."/>
            <person name="Glasner J.D."/>
            <person name="Perna N.T."/>
        </authorList>
    </citation>
    <scope>NUCLEOTIDE SEQUENCE [LARGE SCALE GENOMIC DNA]</scope>
    <source>
        <strain evidence="2 3">ATCC 33320</strain>
    </source>
</reference>
<dbReference type="OrthoDB" id="9795306at2"/>
<keyword evidence="3" id="KW-1185">Reference proteome</keyword>
<dbReference type="InterPro" id="IPR029068">
    <property type="entry name" value="Glyas_Bleomycin-R_OHBP_Dase"/>
</dbReference>
<dbReference type="eggNOG" id="COG2764">
    <property type="taxonomic scope" value="Bacteria"/>
</dbReference>
<dbReference type="Proteomes" id="UP000028653">
    <property type="component" value="Unassembled WGS sequence"/>
</dbReference>
<dbReference type="GO" id="GO:0008168">
    <property type="term" value="F:methyltransferase activity"/>
    <property type="evidence" value="ECO:0007669"/>
    <property type="project" value="UniProtKB-KW"/>
</dbReference>
<dbReference type="EMBL" id="JMPI01000006">
    <property type="protein sequence ID" value="KFC84696.1"/>
    <property type="molecule type" value="Genomic_DNA"/>
</dbReference>
<dbReference type="PANTHER" id="PTHR33990:SF1">
    <property type="entry name" value="PROTEIN YJDN"/>
    <property type="match status" value="1"/>
</dbReference>
<dbReference type="Pfam" id="PF00903">
    <property type="entry name" value="Glyoxalase"/>
    <property type="match status" value="1"/>
</dbReference>
<dbReference type="STRING" id="1006004.GBAG_0226"/>
<accession>A0A085GLV1</accession>
<keyword evidence="2" id="KW-0830">Ubiquinone</keyword>
<evidence type="ECO:0000313" key="3">
    <source>
        <dbReference type="Proteomes" id="UP000028653"/>
    </source>
</evidence>
<dbReference type="AlphaFoldDB" id="A0A085GLV1"/>
<dbReference type="CDD" id="cd06588">
    <property type="entry name" value="PhnB_like"/>
    <property type="match status" value="1"/>
</dbReference>
<name>A0A085GLV1_9ENTR</name>
<keyword evidence="2" id="KW-0808">Transferase</keyword>
<evidence type="ECO:0000313" key="2">
    <source>
        <dbReference type="EMBL" id="KFC84696.1"/>
    </source>
</evidence>
<evidence type="ECO:0000259" key="1">
    <source>
        <dbReference type="Pfam" id="PF00903"/>
    </source>
</evidence>
<dbReference type="GO" id="GO:0032259">
    <property type="term" value="P:methylation"/>
    <property type="evidence" value="ECO:0007669"/>
    <property type="project" value="UniProtKB-KW"/>
</dbReference>
<gene>
    <name evidence="2" type="primary">phnB</name>
    <name evidence="2" type="ORF">GBAG_0226</name>
</gene>
<protein>
    <submittedName>
        <fullName evidence="2">Putative DNA-binding 3-demethylubiquinone-9 3-methyltransferase</fullName>
    </submittedName>
</protein>
<dbReference type="GO" id="GO:0003677">
    <property type="term" value="F:DNA binding"/>
    <property type="evidence" value="ECO:0007669"/>
    <property type="project" value="UniProtKB-KW"/>
</dbReference>
<dbReference type="InterPro" id="IPR004360">
    <property type="entry name" value="Glyas_Fos-R_dOase_dom"/>
</dbReference>
<feature type="domain" description="Glyoxalase/fosfomycin resistance/dioxygenase" evidence="1">
    <location>
        <begin position="3"/>
        <end position="139"/>
    </location>
</feature>
<dbReference type="NCBIfam" id="NF007537">
    <property type="entry name" value="PRK10148.1"/>
    <property type="match status" value="1"/>
</dbReference>
<keyword evidence="2" id="KW-0489">Methyltransferase</keyword>